<evidence type="ECO:0000313" key="2">
    <source>
        <dbReference type="Proteomes" id="UP000823915"/>
    </source>
</evidence>
<evidence type="ECO:0000313" key="1">
    <source>
        <dbReference type="EMBL" id="HIY27084.1"/>
    </source>
</evidence>
<dbReference type="EMBL" id="DXDU01000128">
    <property type="protein sequence ID" value="HIY27084.1"/>
    <property type="molecule type" value="Genomic_DNA"/>
</dbReference>
<reference evidence="1" key="1">
    <citation type="journal article" date="2021" name="PeerJ">
        <title>Extensive microbial diversity within the chicken gut microbiome revealed by metagenomics and culture.</title>
        <authorList>
            <person name="Gilroy R."/>
            <person name="Ravi A."/>
            <person name="Getino M."/>
            <person name="Pursley I."/>
            <person name="Horton D.L."/>
            <person name="Alikhan N.F."/>
            <person name="Baker D."/>
            <person name="Gharbi K."/>
            <person name="Hall N."/>
            <person name="Watson M."/>
            <person name="Adriaenssens E.M."/>
            <person name="Foster-Nyarko E."/>
            <person name="Jarju S."/>
            <person name="Secka A."/>
            <person name="Antonio M."/>
            <person name="Oren A."/>
            <person name="Chaudhuri R.R."/>
            <person name="La Ragione R."/>
            <person name="Hildebrand F."/>
            <person name="Pallen M.J."/>
        </authorList>
    </citation>
    <scope>NUCLEOTIDE SEQUENCE</scope>
    <source>
        <strain evidence="1">1282</strain>
    </source>
</reference>
<reference evidence="1" key="2">
    <citation type="submission" date="2021-04" db="EMBL/GenBank/DDBJ databases">
        <authorList>
            <person name="Gilroy R."/>
        </authorList>
    </citation>
    <scope>NUCLEOTIDE SEQUENCE</scope>
    <source>
        <strain evidence="1">1282</strain>
    </source>
</reference>
<accession>A0A9D2C191</accession>
<proteinExistence type="predicted"/>
<organism evidence="1 2">
    <name type="scientific">Candidatus Acutalibacter pullistercoris</name>
    <dbReference type="NCBI Taxonomy" id="2838418"/>
    <lineage>
        <taxon>Bacteria</taxon>
        <taxon>Bacillati</taxon>
        <taxon>Bacillota</taxon>
        <taxon>Clostridia</taxon>
        <taxon>Eubacteriales</taxon>
        <taxon>Acutalibacteraceae</taxon>
        <taxon>Acutalibacter</taxon>
    </lineage>
</organism>
<dbReference type="AlphaFoldDB" id="A0A9D2C191"/>
<gene>
    <name evidence="1" type="ORF">H9838_07950</name>
</gene>
<protein>
    <submittedName>
        <fullName evidence="1">Uncharacterized protein</fullName>
    </submittedName>
</protein>
<sequence>MWLTRRLFPRQGAKVQVGLVEQENGFAVQGESRYRSPQQLLPYGFSSSAAQGLQAVLLDGYCAGLPNAPDTALEPGEVRLYSAGGAEILLGRDGAVTINGQVFPPKEEE</sequence>
<comment type="caution">
    <text evidence="1">The sequence shown here is derived from an EMBL/GenBank/DDBJ whole genome shotgun (WGS) entry which is preliminary data.</text>
</comment>
<dbReference type="Proteomes" id="UP000823915">
    <property type="component" value="Unassembled WGS sequence"/>
</dbReference>
<name>A0A9D2C191_9FIRM</name>